<dbReference type="PANTHER" id="PTHR35357">
    <property type="entry name" value="OS02G0537100 PROTEIN"/>
    <property type="match status" value="1"/>
</dbReference>
<dbReference type="SUPFAM" id="SSF101148">
    <property type="entry name" value="Plant invertase/pectin methylesterase inhibitor"/>
    <property type="match status" value="1"/>
</dbReference>
<evidence type="ECO:0000256" key="3">
    <source>
        <dbReference type="ARBA" id="ARBA00038471"/>
    </source>
</evidence>
<feature type="chain" id="PRO_5044880285" description="Pectinesterase inhibitor domain-containing protein" evidence="4">
    <location>
        <begin position="22"/>
        <end position="185"/>
    </location>
</feature>
<evidence type="ECO:0000259" key="5">
    <source>
        <dbReference type="SMART" id="SM00856"/>
    </source>
</evidence>
<dbReference type="PANTHER" id="PTHR35357:SF8">
    <property type="entry name" value="OS01G0111000 PROTEIN"/>
    <property type="match status" value="1"/>
</dbReference>
<keyword evidence="1 4" id="KW-0732">Signal</keyword>
<reference evidence="6 7" key="1">
    <citation type="submission" date="2024-11" db="EMBL/GenBank/DDBJ databases">
        <title>Chromosome-level genome assembly of Eucalyptus globulus Labill. provides insights into its genome evolution.</title>
        <authorList>
            <person name="Li X."/>
        </authorList>
    </citation>
    <scope>NUCLEOTIDE SEQUENCE [LARGE SCALE GENOMIC DNA]</scope>
    <source>
        <strain evidence="6">CL2024</strain>
        <tissue evidence="6">Fresh tender leaves</tissue>
    </source>
</reference>
<dbReference type="SMART" id="SM00856">
    <property type="entry name" value="PMEI"/>
    <property type="match status" value="1"/>
</dbReference>
<gene>
    <name evidence="6" type="ORF">ACJRO7_009127</name>
</gene>
<dbReference type="Gene3D" id="1.20.140.40">
    <property type="entry name" value="Invertase/pectin methylesterase inhibitor family protein"/>
    <property type="match status" value="1"/>
</dbReference>
<comment type="caution">
    <text evidence="6">The sequence shown here is derived from an EMBL/GenBank/DDBJ whole genome shotgun (WGS) entry which is preliminary data.</text>
</comment>
<dbReference type="EMBL" id="JBJKBG010000011">
    <property type="protein sequence ID" value="KAL3717634.1"/>
    <property type="molecule type" value="Genomic_DNA"/>
</dbReference>
<accession>A0ABD3IUI2</accession>
<organism evidence="6 7">
    <name type="scientific">Eucalyptus globulus</name>
    <name type="common">Tasmanian blue gum</name>
    <dbReference type="NCBI Taxonomy" id="34317"/>
    <lineage>
        <taxon>Eukaryota</taxon>
        <taxon>Viridiplantae</taxon>
        <taxon>Streptophyta</taxon>
        <taxon>Embryophyta</taxon>
        <taxon>Tracheophyta</taxon>
        <taxon>Spermatophyta</taxon>
        <taxon>Magnoliopsida</taxon>
        <taxon>eudicotyledons</taxon>
        <taxon>Gunneridae</taxon>
        <taxon>Pentapetalae</taxon>
        <taxon>rosids</taxon>
        <taxon>malvids</taxon>
        <taxon>Myrtales</taxon>
        <taxon>Myrtaceae</taxon>
        <taxon>Myrtoideae</taxon>
        <taxon>Eucalypteae</taxon>
        <taxon>Eucalyptus</taxon>
    </lineage>
</organism>
<dbReference type="CDD" id="cd15801">
    <property type="entry name" value="PMEI-like_1"/>
    <property type="match status" value="1"/>
</dbReference>
<dbReference type="NCBIfam" id="TIGR01614">
    <property type="entry name" value="PME_inhib"/>
    <property type="match status" value="1"/>
</dbReference>
<evidence type="ECO:0000313" key="7">
    <source>
        <dbReference type="Proteomes" id="UP001634007"/>
    </source>
</evidence>
<protein>
    <recommendedName>
        <fullName evidence="5">Pectinesterase inhibitor domain-containing protein</fullName>
    </recommendedName>
</protein>
<evidence type="ECO:0000256" key="1">
    <source>
        <dbReference type="ARBA" id="ARBA00022729"/>
    </source>
</evidence>
<dbReference type="InterPro" id="IPR035513">
    <property type="entry name" value="Invertase/methylesterase_inhib"/>
</dbReference>
<evidence type="ECO:0000256" key="2">
    <source>
        <dbReference type="ARBA" id="ARBA00023157"/>
    </source>
</evidence>
<dbReference type="InterPro" id="IPR006501">
    <property type="entry name" value="Pectinesterase_inhib_dom"/>
</dbReference>
<evidence type="ECO:0000313" key="6">
    <source>
        <dbReference type="EMBL" id="KAL3717634.1"/>
    </source>
</evidence>
<keyword evidence="7" id="KW-1185">Reference proteome</keyword>
<dbReference type="Pfam" id="PF04043">
    <property type="entry name" value="PMEI"/>
    <property type="match status" value="1"/>
</dbReference>
<feature type="domain" description="Pectinesterase inhibitor" evidence="5">
    <location>
        <begin position="24"/>
        <end position="178"/>
    </location>
</feature>
<proteinExistence type="inferred from homology"/>
<sequence length="185" mass="19380">MHRPMITMLSILIILALSVNAQPSSSDLISQVCAHVPRKGFCESTLRSDPRSEGADTAGLAAVALALAASNATDNAAFIGRMLGGGGDGWAGGSLDPAVEQCLSDCADQYVDAVEQVEASIAAASARDYGGLRPWVKAAIADAESCEEGFRMEAGGHQMLMSRRNKVFKLLCDTALRIVELLVLA</sequence>
<evidence type="ECO:0000256" key="4">
    <source>
        <dbReference type="SAM" id="SignalP"/>
    </source>
</evidence>
<dbReference type="Proteomes" id="UP001634007">
    <property type="component" value="Unassembled WGS sequence"/>
</dbReference>
<name>A0ABD3IUI2_EUCGL</name>
<dbReference type="AlphaFoldDB" id="A0ABD3IUI2"/>
<comment type="similarity">
    <text evidence="3">Belongs to the PMEI family.</text>
</comment>
<feature type="signal peptide" evidence="4">
    <location>
        <begin position="1"/>
        <end position="21"/>
    </location>
</feature>
<keyword evidence="2" id="KW-1015">Disulfide bond</keyword>